<evidence type="ECO:0000256" key="2">
    <source>
        <dbReference type="ARBA" id="ARBA00022741"/>
    </source>
</evidence>
<evidence type="ECO:0000313" key="6">
    <source>
        <dbReference type="Ensembl" id="ENSMMOP00000013597.1"/>
    </source>
</evidence>
<keyword evidence="4" id="KW-0175">Coiled coil</keyword>
<dbReference type="PROSITE" id="PS51720">
    <property type="entry name" value="G_AIG1"/>
    <property type="match status" value="1"/>
</dbReference>
<dbReference type="SUPFAM" id="SSF52540">
    <property type="entry name" value="P-loop containing nucleoside triphosphate hydrolases"/>
    <property type="match status" value="1"/>
</dbReference>
<dbReference type="Pfam" id="PF04548">
    <property type="entry name" value="AIG1"/>
    <property type="match status" value="1"/>
</dbReference>
<comment type="similarity">
    <text evidence="1">Belongs to the TRAFAC class TrmE-Era-EngA-EngB-Septin-like GTPase superfamily. AIG1/Toc34/Toc159-like paraseptin GTPase family. IAN subfamily.</text>
</comment>
<dbReference type="Gene3D" id="3.40.50.300">
    <property type="entry name" value="P-loop containing nucleotide triphosphate hydrolases"/>
    <property type="match status" value="1"/>
</dbReference>
<dbReference type="Ensembl" id="ENSMMOT00000013819.1">
    <property type="protein sequence ID" value="ENSMMOP00000013597.1"/>
    <property type="gene ID" value="ENSMMOG00000010428.1"/>
</dbReference>
<dbReference type="GO" id="GO:0005525">
    <property type="term" value="F:GTP binding"/>
    <property type="evidence" value="ECO:0007669"/>
    <property type="project" value="UniProtKB-KW"/>
</dbReference>
<dbReference type="InterPro" id="IPR045058">
    <property type="entry name" value="GIMA/IAN/Toc"/>
</dbReference>
<reference evidence="6" key="1">
    <citation type="submission" date="2025-08" db="UniProtKB">
        <authorList>
            <consortium name="Ensembl"/>
        </authorList>
    </citation>
    <scope>IDENTIFICATION</scope>
</reference>
<name>A0A3Q3WMH4_MOLML</name>
<dbReference type="InterPro" id="IPR027417">
    <property type="entry name" value="P-loop_NTPase"/>
</dbReference>
<sequence>MVGETLVRRYAKALMSPIPSTHTTLRSIAEVQDVQRRSGIGGDAENQTGEHLRLVLVGKSGGGKNATANTILGKKHFKPRIAPKPMTKFCEKATGEIDGRPVDVVITPGLFDTTLTDDDIQQELHRCFTLLSPGPHVFLLVLQIGHFLQEEKASVELIKKVFGKKSEDFIIIIFTRGDALEDQSFESYIEDCEGFVKQLIDDCRGRYQVFNNKDDTNRTQVRELVTKIESMVKENGGCYKTEMFQWAKEAIQRELENEEIKKLREELEDMKLKQKEILGGRRFVLIGKKKDKILLHHVRLSSTSFGSKEQPDR</sequence>
<evidence type="ECO:0000256" key="4">
    <source>
        <dbReference type="SAM" id="Coils"/>
    </source>
</evidence>
<keyword evidence="2" id="KW-0547">Nucleotide-binding</keyword>
<proteinExistence type="inferred from homology"/>
<reference evidence="6" key="2">
    <citation type="submission" date="2025-09" db="UniProtKB">
        <authorList>
            <consortium name="Ensembl"/>
        </authorList>
    </citation>
    <scope>IDENTIFICATION</scope>
</reference>
<evidence type="ECO:0000256" key="1">
    <source>
        <dbReference type="ARBA" id="ARBA00008535"/>
    </source>
</evidence>
<feature type="domain" description="AIG1-type G" evidence="5">
    <location>
        <begin position="49"/>
        <end position="248"/>
    </location>
</feature>
<dbReference type="PANTHER" id="PTHR10903">
    <property type="entry name" value="GTPASE, IMAP FAMILY MEMBER-RELATED"/>
    <property type="match status" value="1"/>
</dbReference>
<protein>
    <recommendedName>
        <fullName evidence="5">AIG1-type G domain-containing protein</fullName>
    </recommendedName>
</protein>
<dbReference type="CDD" id="cd01852">
    <property type="entry name" value="AIG1"/>
    <property type="match status" value="1"/>
</dbReference>
<dbReference type="FunFam" id="3.40.50.300:FF:000366">
    <property type="entry name" value="GTPase, IMAP family member 2"/>
    <property type="match status" value="1"/>
</dbReference>
<evidence type="ECO:0000313" key="7">
    <source>
        <dbReference type="Proteomes" id="UP000261620"/>
    </source>
</evidence>
<dbReference type="PANTHER" id="PTHR10903:SF170">
    <property type="entry name" value="GTPASE IMAP FAMILY MEMBER 7"/>
    <property type="match status" value="1"/>
</dbReference>
<feature type="coiled-coil region" evidence="4">
    <location>
        <begin position="248"/>
        <end position="277"/>
    </location>
</feature>
<dbReference type="STRING" id="94237.ENSMMOP00000013597"/>
<evidence type="ECO:0000259" key="5">
    <source>
        <dbReference type="PROSITE" id="PS51720"/>
    </source>
</evidence>
<evidence type="ECO:0000256" key="3">
    <source>
        <dbReference type="ARBA" id="ARBA00023134"/>
    </source>
</evidence>
<dbReference type="AlphaFoldDB" id="A0A3Q3WMH4"/>
<dbReference type="OMA" id="SELNNWH"/>
<organism evidence="6 7">
    <name type="scientific">Mola mola</name>
    <name type="common">Ocean sunfish</name>
    <name type="synonym">Tetraodon mola</name>
    <dbReference type="NCBI Taxonomy" id="94237"/>
    <lineage>
        <taxon>Eukaryota</taxon>
        <taxon>Metazoa</taxon>
        <taxon>Chordata</taxon>
        <taxon>Craniata</taxon>
        <taxon>Vertebrata</taxon>
        <taxon>Euteleostomi</taxon>
        <taxon>Actinopterygii</taxon>
        <taxon>Neopterygii</taxon>
        <taxon>Teleostei</taxon>
        <taxon>Neoteleostei</taxon>
        <taxon>Acanthomorphata</taxon>
        <taxon>Eupercaria</taxon>
        <taxon>Tetraodontiformes</taxon>
        <taxon>Molidae</taxon>
        <taxon>Mola</taxon>
    </lineage>
</organism>
<accession>A0A3Q3WMH4</accession>
<dbReference type="InterPro" id="IPR006703">
    <property type="entry name" value="G_AIG1"/>
</dbReference>
<keyword evidence="3" id="KW-0342">GTP-binding</keyword>
<dbReference type="Proteomes" id="UP000261620">
    <property type="component" value="Unplaced"/>
</dbReference>
<keyword evidence="7" id="KW-1185">Reference proteome</keyword>